<organism evidence="2">
    <name type="scientific">Capitella teleta</name>
    <name type="common">Polychaete worm</name>
    <dbReference type="NCBI Taxonomy" id="283909"/>
    <lineage>
        <taxon>Eukaryota</taxon>
        <taxon>Metazoa</taxon>
        <taxon>Spiralia</taxon>
        <taxon>Lophotrochozoa</taxon>
        <taxon>Annelida</taxon>
        <taxon>Polychaeta</taxon>
        <taxon>Sedentaria</taxon>
        <taxon>Scolecida</taxon>
        <taxon>Capitellidae</taxon>
        <taxon>Capitella</taxon>
    </lineage>
</organism>
<feature type="non-terminal residue" evidence="2">
    <location>
        <position position="1"/>
    </location>
</feature>
<evidence type="ECO:0000256" key="1">
    <source>
        <dbReference type="ARBA" id="ARBA00061158"/>
    </source>
</evidence>
<dbReference type="FunCoup" id="R7VKA2">
    <property type="interactions" value="2508"/>
</dbReference>
<accession>R7VKA2</accession>
<evidence type="ECO:0008006" key="5">
    <source>
        <dbReference type="Google" id="ProtNLM"/>
    </source>
</evidence>
<dbReference type="OrthoDB" id="2189254at2759"/>
<dbReference type="PANTHER" id="PTHR13520:SF0">
    <property type="entry name" value="RAD50-INTERACTING PROTEIN 1"/>
    <property type="match status" value="1"/>
</dbReference>
<evidence type="ECO:0000313" key="4">
    <source>
        <dbReference type="Proteomes" id="UP000014760"/>
    </source>
</evidence>
<dbReference type="InterPro" id="IPR007528">
    <property type="entry name" value="RINT1_Tip20"/>
</dbReference>
<sequence>MAEANTVIADRVIKFFNEELFPQRERLSTLPDVLKEFKDKCSNLEQQLSLASKEAPNKIQTALTDAENGTDQVTQFCHDQEVLHSDICNHLADTTAVTKDLVTLSDQIKDLQRYSLYLQWVAQIDSLSEDIQSSLTTQSPHEAIVHFLSLVDLTYNINSSKCSHLVQFASDSVLFWYKIIKSKLSVEMEDVLNAWGWPFIVSTVKQKSLPAEETEAKKNKLSPVFISLLRLQLPDILCPEAQKSIKNRDVIPGWRPLLLPLQLMVLPLKKRFKFHFFGNKQTNSKDKPEWYFTQALTWIRDHRMFLEDQIQPILDRAGKPGVVALVEFCRGIVALVIDKMQVDLEEIMFDDIQFCHQVDETLAFDKELRDDFSYPLSQPSCLSLLTSEKPFQKWINTEYANAVDKMDGMMTSSSAWQSQYMNMTVSEGSDLKAPECAEAFVVLMTTILERYRNIRSVERQVRFSALQVQLLCDYRERLVQVKDPHPALSATYSSVLNAIHYVLQLLQKWAEDPFFVELYYWKCQEKSTKGNAEHEEFSAKEEDDLKGFEGSLFDGPLSLFQHTEKQMLDEVVSYVFDDVKARTYAYQSDKWLAVPSQKDVSALSLSENACEMLYVLRKRLLEVQDSIAVSLFINFWQRLAVSLSKFIFTTIICQNHFSEAGAAQLNFDMTRNLFPLFGQYTTRPENHFKEVKEALILLTLKSGNIILLRNILKEALHSSTPSGETLTDPVATLQDFKVYKLGLEQARFILNLRVDVS</sequence>
<reference evidence="2 4" key="2">
    <citation type="journal article" date="2013" name="Nature">
        <title>Insights into bilaterian evolution from three spiralian genomes.</title>
        <authorList>
            <person name="Simakov O."/>
            <person name="Marletaz F."/>
            <person name="Cho S.J."/>
            <person name="Edsinger-Gonzales E."/>
            <person name="Havlak P."/>
            <person name="Hellsten U."/>
            <person name="Kuo D.H."/>
            <person name="Larsson T."/>
            <person name="Lv J."/>
            <person name="Arendt D."/>
            <person name="Savage R."/>
            <person name="Osoegawa K."/>
            <person name="de Jong P."/>
            <person name="Grimwood J."/>
            <person name="Chapman J.A."/>
            <person name="Shapiro H."/>
            <person name="Aerts A."/>
            <person name="Otillar R.P."/>
            <person name="Terry A.Y."/>
            <person name="Boore J.L."/>
            <person name="Grigoriev I.V."/>
            <person name="Lindberg D.R."/>
            <person name="Seaver E.C."/>
            <person name="Weisblat D.A."/>
            <person name="Putnam N.H."/>
            <person name="Rokhsar D.S."/>
        </authorList>
    </citation>
    <scope>NUCLEOTIDE SEQUENCE</scope>
    <source>
        <strain evidence="2 4">I ESC-2004</strain>
    </source>
</reference>
<comment type="similarity">
    <text evidence="1">Belongs to the RINT1 family.</text>
</comment>
<dbReference type="FunFam" id="1.20.58.670:FF:000003">
    <property type="entry name" value="RAD50-interacting protein 1"/>
    <property type="match status" value="1"/>
</dbReference>
<name>R7VKA2_CAPTE</name>
<dbReference type="GO" id="GO:0006890">
    <property type="term" value="P:retrograde vesicle-mediated transport, Golgi to endoplasmic reticulum"/>
    <property type="evidence" value="ECO:0007669"/>
    <property type="project" value="InterPro"/>
</dbReference>
<dbReference type="Gene3D" id="1.20.58.670">
    <property type="entry name" value="Dsl1p vesicle tethering complex, Tip20p subunit, domain D"/>
    <property type="match status" value="1"/>
</dbReference>
<dbReference type="GO" id="GO:0006888">
    <property type="term" value="P:endoplasmic reticulum to Golgi vesicle-mediated transport"/>
    <property type="evidence" value="ECO:0007669"/>
    <property type="project" value="InterPro"/>
</dbReference>
<dbReference type="GO" id="GO:0060628">
    <property type="term" value="P:regulation of ER to Golgi vesicle-mediated transport"/>
    <property type="evidence" value="ECO:0007669"/>
    <property type="project" value="TreeGrafter"/>
</dbReference>
<dbReference type="Proteomes" id="UP000014760">
    <property type="component" value="Unassembled WGS sequence"/>
</dbReference>
<dbReference type="STRING" id="283909.R7VKA2"/>
<dbReference type="PANTHER" id="PTHR13520">
    <property type="entry name" value="RAD50-INTERACTING PROTEIN 1 RINT-1"/>
    <property type="match status" value="1"/>
</dbReference>
<dbReference type="PROSITE" id="PS51386">
    <property type="entry name" value="RINT1_TIP20"/>
    <property type="match status" value="1"/>
</dbReference>
<dbReference type="EMBL" id="AMQN01004268">
    <property type="status" value="NOT_ANNOTATED_CDS"/>
    <property type="molecule type" value="Genomic_DNA"/>
</dbReference>
<dbReference type="OMA" id="GMTWEVL"/>
<reference evidence="3" key="3">
    <citation type="submission" date="2015-06" db="UniProtKB">
        <authorList>
            <consortium name="EnsemblMetazoa"/>
        </authorList>
    </citation>
    <scope>IDENTIFICATION</scope>
</reference>
<dbReference type="AlphaFoldDB" id="R7VKA2"/>
<dbReference type="Pfam" id="PF04437">
    <property type="entry name" value="RINT1_TIP1"/>
    <property type="match status" value="1"/>
</dbReference>
<keyword evidence="4" id="KW-1185">Reference proteome</keyword>
<dbReference type="GO" id="GO:0070939">
    <property type="term" value="C:Dsl1/NZR complex"/>
    <property type="evidence" value="ECO:0007669"/>
    <property type="project" value="InterPro"/>
</dbReference>
<proteinExistence type="inferred from homology"/>
<dbReference type="EMBL" id="KB293048">
    <property type="protein sequence ID" value="ELU16620.1"/>
    <property type="molecule type" value="Genomic_DNA"/>
</dbReference>
<dbReference type="EnsemblMetazoa" id="CapteT170106">
    <property type="protein sequence ID" value="CapteP170106"/>
    <property type="gene ID" value="CapteG170106"/>
</dbReference>
<evidence type="ECO:0000313" key="2">
    <source>
        <dbReference type="EMBL" id="ELU16620.1"/>
    </source>
</evidence>
<reference evidence="4" key="1">
    <citation type="submission" date="2012-12" db="EMBL/GenBank/DDBJ databases">
        <authorList>
            <person name="Hellsten U."/>
            <person name="Grimwood J."/>
            <person name="Chapman J.A."/>
            <person name="Shapiro H."/>
            <person name="Aerts A."/>
            <person name="Otillar R.P."/>
            <person name="Terry A.Y."/>
            <person name="Boore J.L."/>
            <person name="Simakov O."/>
            <person name="Marletaz F."/>
            <person name="Cho S.-J."/>
            <person name="Edsinger-Gonzales E."/>
            <person name="Havlak P."/>
            <person name="Kuo D.-H."/>
            <person name="Larsson T."/>
            <person name="Lv J."/>
            <person name="Arendt D."/>
            <person name="Savage R."/>
            <person name="Osoegawa K."/>
            <person name="de Jong P."/>
            <person name="Lindberg D.R."/>
            <person name="Seaver E.C."/>
            <person name="Weisblat D.A."/>
            <person name="Putnam N.H."/>
            <person name="Grigoriev I.V."/>
            <person name="Rokhsar D.S."/>
        </authorList>
    </citation>
    <scope>NUCLEOTIDE SEQUENCE</scope>
    <source>
        <strain evidence="4">I ESC-2004</strain>
    </source>
</reference>
<gene>
    <name evidence="2" type="ORF">CAPTEDRAFT_170106</name>
</gene>
<dbReference type="InterPro" id="IPR042044">
    <property type="entry name" value="EXOC6PINT-1/Sec15/Tip20_C_dom2"/>
</dbReference>
<protein>
    <recommendedName>
        <fullName evidence="5">RAD50-interacting protein 1</fullName>
    </recommendedName>
</protein>
<evidence type="ECO:0000313" key="3">
    <source>
        <dbReference type="EnsemblMetazoa" id="CapteP170106"/>
    </source>
</evidence>
<dbReference type="HOGENOM" id="CLU_020201_0_0_1"/>